<dbReference type="InterPro" id="IPR022742">
    <property type="entry name" value="Hydrolase_4"/>
</dbReference>
<evidence type="ECO:0000313" key="3">
    <source>
        <dbReference type="Proteomes" id="UP000829069"/>
    </source>
</evidence>
<dbReference type="EMBL" id="CP093326">
    <property type="protein sequence ID" value="UNK44386.1"/>
    <property type="molecule type" value="Genomic_DNA"/>
</dbReference>
<dbReference type="SUPFAM" id="SSF53474">
    <property type="entry name" value="alpha/beta-Hydrolases"/>
    <property type="match status" value="1"/>
</dbReference>
<dbReference type="InterPro" id="IPR051044">
    <property type="entry name" value="MAG_DAG_Lipase"/>
</dbReference>
<feature type="domain" description="Serine aminopeptidase S33" evidence="1">
    <location>
        <begin position="49"/>
        <end position="251"/>
    </location>
</feature>
<name>A0ABY3W7X0_9MICC</name>
<organism evidence="2 3">
    <name type="scientific">Arthrobacter sulfonylureivorans</name>
    <dbReference type="NCBI Taxonomy" id="2486855"/>
    <lineage>
        <taxon>Bacteria</taxon>
        <taxon>Bacillati</taxon>
        <taxon>Actinomycetota</taxon>
        <taxon>Actinomycetes</taxon>
        <taxon>Micrococcales</taxon>
        <taxon>Micrococcaceae</taxon>
        <taxon>Arthrobacter</taxon>
    </lineage>
</organism>
<proteinExistence type="predicted"/>
<keyword evidence="3" id="KW-1185">Reference proteome</keyword>
<dbReference type="InterPro" id="IPR029058">
    <property type="entry name" value="AB_hydrolase_fold"/>
</dbReference>
<dbReference type="PANTHER" id="PTHR11614">
    <property type="entry name" value="PHOSPHOLIPASE-RELATED"/>
    <property type="match status" value="1"/>
</dbReference>
<sequence length="337" mass="37691">MAADWQEDMLGAEFESTVLQVPAVDGAAQRATLIRYLPQSPRRSPGGHAVLYVHGWSDYFFNTELAGFWHRQGVAFYALDLHHHGRSLQEGEPAGYVTDLRQYDDEISLALDLIREENGCAETNITLMGHSTGGLVASLWAAEHPGRLRALVLNSPWLEMHGSALVRRAAGAVLEPLSRLKPEAEIKLPVRGFYYRSISRTAEGEWDLDPKLRPPESFPVRAGWLSAIWDGQAKVAKGLNLEVPVLVMSSTRSMNGPVWHEDMKNTDVVLDIRTMTERAVRLGRSVTIEQVQDALHDVFLSRADVRQDAYARLQRWAQVYMLQGGKTEHPARPPQPA</sequence>
<dbReference type="Gene3D" id="3.40.50.1820">
    <property type="entry name" value="alpha/beta hydrolase"/>
    <property type="match status" value="1"/>
</dbReference>
<keyword evidence="2" id="KW-0378">Hydrolase</keyword>
<evidence type="ECO:0000259" key="1">
    <source>
        <dbReference type="Pfam" id="PF12146"/>
    </source>
</evidence>
<dbReference type="Pfam" id="PF12146">
    <property type="entry name" value="Hydrolase_4"/>
    <property type="match status" value="1"/>
</dbReference>
<evidence type="ECO:0000313" key="2">
    <source>
        <dbReference type="EMBL" id="UNK44386.1"/>
    </source>
</evidence>
<reference evidence="2 3" key="1">
    <citation type="submission" date="2022-03" db="EMBL/GenBank/DDBJ databases">
        <title>Isotopic signatures of nitrous oxide derived from detoxification processes.</title>
        <authorList>
            <person name="Behrendt U."/>
            <person name="Buchen C."/>
            <person name="Well R."/>
            <person name="Ulrich A."/>
            <person name="Rohe L."/>
            <person name="Kolb S."/>
            <person name="Schloter M."/>
            <person name="Horn M.A."/>
            <person name="Augustin J."/>
        </authorList>
    </citation>
    <scope>NUCLEOTIDE SEQUENCE [LARGE SCALE GENOMIC DNA]</scope>
    <source>
        <strain evidence="2 3">S4-C24</strain>
    </source>
</reference>
<protein>
    <submittedName>
        <fullName evidence="2">Alpha/beta hydrolase</fullName>
    </submittedName>
</protein>
<dbReference type="GO" id="GO:0016787">
    <property type="term" value="F:hydrolase activity"/>
    <property type="evidence" value="ECO:0007669"/>
    <property type="project" value="UniProtKB-KW"/>
</dbReference>
<accession>A0ABY3W7X0</accession>
<dbReference type="Proteomes" id="UP000829069">
    <property type="component" value="Chromosome"/>
</dbReference>
<dbReference type="RefSeq" id="WP_241912888.1">
    <property type="nucleotide sequence ID" value="NZ_CP093326.1"/>
</dbReference>
<gene>
    <name evidence="2" type="ORF">MNQ99_10245</name>
</gene>